<evidence type="ECO:0000313" key="3">
    <source>
        <dbReference type="Proteomes" id="UP000233551"/>
    </source>
</evidence>
<dbReference type="Proteomes" id="UP000233551">
    <property type="component" value="Unassembled WGS sequence"/>
</dbReference>
<comment type="caution">
    <text evidence="2">The sequence shown here is derived from an EMBL/GenBank/DDBJ whole genome shotgun (WGS) entry which is preliminary data.</text>
</comment>
<sequence length="99" mass="11143">MAKWTKHGNRSVSRWKNTSWTCVVQGSSRPHSIKEGRELSWLTFVGRVSSAPIRDVSRHVNMLHTINDKNNIGTDPIRKGGDRPSLEWAKGAHGSLPRD</sequence>
<reference evidence="2 3" key="1">
    <citation type="submission" date="2017-11" db="EMBL/GenBank/DDBJ databases">
        <title>De-novo sequencing of pomegranate (Punica granatum L.) genome.</title>
        <authorList>
            <person name="Akparov Z."/>
            <person name="Amiraslanov A."/>
            <person name="Hajiyeva S."/>
            <person name="Abbasov M."/>
            <person name="Kaur K."/>
            <person name="Hamwieh A."/>
            <person name="Solovyev V."/>
            <person name="Salamov A."/>
            <person name="Braich B."/>
            <person name="Kosarev P."/>
            <person name="Mahmoud A."/>
            <person name="Hajiyev E."/>
            <person name="Babayeva S."/>
            <person name="Izzatullayeva V."/>
            <person name="Mammadov A."/>
            <person name="Mammadov A."/>
            <person name="Sharifova S."/>
            <person name="Ojaghi J."/>
            <person name="Eynullazada K."/>
            <person name="Bayramov B."/>
            <person name="Abdulazimova A."/>
            <person name="Shahmuradov I."/>
        </authorList>
    </citation>
    <scope>NUCLEOTIDE SEQUENCE [LARGE SCALE GENOMIC DNA]</scope>
    <source>
        <strain evidence="3">cv. AG2017</strain>
        <tissue evidence="2">Leaf</tissue>
    </source>
</reference>
<gene>
    <name evidence="2" type="ORF">CRG98_016884</name>
</gene>
<dbReference type="EMBL" id="PGOL01000940">
    <property type="protein sequence ID" value="PKI62721.1"/>
    <property type="molecule type" value="Genomic_DNA"/>
</dbReference>
<name>A0A2I0K2E7_PUNGR</name>
<feature type="compositionally biased region" description="Basic and acidic residues" evidence="1">
    <location>
        <begin position="76"/>
        <end position="85"/>
    </location>
</feature>
<dbReference type="AlphaFoldDB" id="A0A2I0K2E7"/>
<organism evidence="2 3">
    <name type="scientific">Punica granatum</name>
    <name type="common">Pomegranate</name>
    <dbReference type="NCBI Taxonomy" id="22663"/>
    <lineage>
        <taxon>Eukaryota</taxon>
        <taxon>Viridiplantae</taxon>
        <taxon>Streptophyta</taxon>
        <taxon>Embryophyta</taxon>
        <taxon>Tracheophyta</taxon>
        <taxon>Spermatophyta</taxon>
        <taxon>Magnoliopsida</taxon>
        <taxon>eudicotyledons</taxon>
        <taxon>Gunneridae</taxon>
        <taxon>Pentapetalae</taxon>
        <taxon>rosids</taxon>
        <taxon>malvids</taxon>
        <taxon>Myrtales</taxon>
        <taxon>Lythraceae</taxon>
        <taxon>Punica</taxon>
    </lineage>
</organism>
<protein>
    <submittedName>
        <fullName evidence="2">Uncharacterized protein</fullName>
    </submittedName>
</protein>
<feature type="region of interest" description="Disordered" evidence="1">
    <location>
        <begin position="71"/>
        <end position="99"/>
    </location>
</feature>
<evidence type="ECO:0000256" key="1">
    <source>
        <dbReference type="SAM" id="MobiDB-lite"/>
    </source>
</evidence>
<evidence type="ECO:0000313" key="2">
    <source>
        <dbReference type="EMBL" id="PKI62721.1"/>
    </source>
</evidence>
<accession>A0A2I0K2E7</accession>
<keyword evidence="3" id="KW-1185">Reference proteome</keyword>
<proteinExistence type="predicted"/>